<keyword evidence="12" id="KW-0325">Glycoprotein</keyword>
<comment type="caution">
    <text evidence="26">The sequence shown here is derived from an EMBL/GenBank/DDBJ whole genome shotgun (WGS) entry which is preliminary data.</text>
</comment>
<evidence type="ECO:0000256" key="10">
    <source>
        <dbReference type="ARBA" id="ARBA00023136"/>
    </source>
</evidence>
<protein>
    <recommendedName>
        <fullName evidence="14">Lactosylceramide alpha-2,3-sialyltransferase</fullName>
        <ecNumber evidence="13">2.4.3.9</ecNumber>
    </recommendedName>
    <alternativeName>
        <fullName evidence="15">CMP-NeuAc:lactosylceramide alpha-2,3-sialyltransferase</fullName>
    </alternativeName>
    <alternativeName>
        <fullName evidence="18">Ganglioside GM3 synthase</fullName>
    </alternativeName>
    <alternativeName>
        <fullName evidence="17">ST3Gal V</fullName>
    </alternativeName>
    <alternativeName>
        <fullName evidence="16">Sialyltransferase 9</fullName>
    </alternativeName>
</protein>
<dbReference type="Proteomes" id="UP000424527">
    <property type="component" value="Unassembled WGS sequence"/>
</dbReference>
<evidence type="ECO:0000256" key="13">
    <source>
        <dbReference type="ARBA" id="ARBA00039111"/>
    </source>
</evidence>
<dbReference type="Pfam" id="PF00777">
    <property type="entry name" value="Glyco_transf_29"/>
    <property type="match status" value="1"/>
</dbReference>
<dbReference type="InterPro" id="IPR001675">
    <property type="entry name" value="Glyco_trans_29"/>
</dbReference>
<evidence type="ECO:0000256" key="24">
    <source>
        <dbReference type="SAM" id="MobiDB-lite"/>
    </source>
</evidence>
<comment type="function">
    <text evidence="20">Transfers the sialyl group (N-acetyl-alpha-neuraminyl or NeuAc) from CMP-NeuAc to the non-reducing terminal galactose (Gal) of glycosphingolipids forming gangliosides (important molecules involved in the regulation of multiple cellular processes, including cell proliferation and differentiation, apoptosis, embryogenesis, development, and oncogenesis). Mainly involved in the biosynthesis of ganglioside GM3 but can also use different glycolipids as substrate acceptors such as D-galactosylceramide (GalCer), asialo-GM2 (GA2) and asialo-GM1 (GA1), although less preferentially than beta-D-Gal-(1-&gt;4)-beta-D-Glc-(1&lt;-&gt;1)-Cer (LacCer).</text>
</comment>
<evidence type="ECO:0000256" key="17">
    <source>
        <dbReference type="ARBA" id="ARBA00041976"/>
    </source>
</evidence>
<keyword evidence="9" id="KW-0443">Lipid metabolism</keyword>
<feature type="transmembrane region" description="Helical" evidence="25">
    <location>
        <begin position="54"/>
        <end position="74"/>
    </location>
</feature>
<keyword evidence="7 25" id="KW-1133">Transmembrane helix</keyword>
<comment type="catalytic activity">
    <reaction evidence="23">
        <text>ganglioside GA1 (d18:1(4E)/18:0) + CMP-N-acetyl-beta-neuraminate = ganglioside GM1 (d18:1(4E)/18:0) + CMP + H(+)</text>
        <dbReference type="Rhea" id="RHEA:41784"/>
        <dbReference type="ChEBI" id="CHEBI:15378"/>
        <dbReference type="ChEBI" id="CHEBI:57812"/>
        <dbReference type="ChEBI" id="CHEBI:60377"/>
        <dbReference type="ChEBI" id="CHEBI:73110"/>
        <dbReference type="ChEBI" id="CHEBI:78484"/>
    </reaction>
    <physiologicalReaction direction="left-to-right" evidence="23">
        <dbReference type="Rhea" id="RHEA:41785"/>
    </physiologicalReaction>
</comment>
<keyword evidence="5 25" id="KW-0812">Transmembrane</keyword>
<keyword evidence="8" id="KW-0333">Golgi apparatus</keyword>
<proteinExistence type="inferred from homology"/>
<evidence type="ECO:0000256" key="4">
    <source>
        <dbReference type="ARBA" id="ARBA00022679"/>
    </source>
</evidence>
<comment type="similarity">
    <text evidence="2">Belongs to the glycosyltransferase 29 family.</text>
</comment>
<evidence type="ECO:0000256" key="12">
    <source>
        <dbReference type="ARBA" id="ARBA00023180"/>
    </source>
</evidence>
<evidence type="ECO:0000256" key="2">
    <source>
        <dbReference type="ARBA" id="ARBA00006003"/>
    </source>
</evidence>
<dbReference type="Gene3D" id="3.90.1480.20">
    <property type="entry name" value="Glycosyl transferase family 29"/>
    <property type="match status" value="1"/>
</dbReference>
<comment type="catalytic activity">
    <reaction evidence="19">
        <text>a beta-D-Gal-(1-&gt;4)-beta-D-Glc-(1&lt;-&gt;1)-Cer(d18:1(4E)) + CMP-N-acetyl-beta-neuraminate = a ganglioside GM3 (d18:1(4E)) + CMP + H(+)</text>
        <dbReference type="Rhea" id="RHEA:18417"/>
        <dbReference type="ChEBI" id="CHEBI:15378"/>
        <dbReference type="ChEBI" id="CHEBI:17950"/>
        <dbReference type="ChEBI" id="CHEBI:57812"/>
        <dbReference type="ChEBI" id="CHEBI:60065"/>
        <dbReference type="ChEBI" id="CHEBI:60377"/>
        <dbReference type="EC" id="2.4.3.9"/>
    </reaction>
    <physiologicalReaction direction="left-to-right" evidence="19">
        <dbReference type="Rhea" id="RHEA:18418"/>
    </physiologicalReaction>
</comment>
<evidence type="ECO:0000256" key="20">
    <source>
        <dbReference type="ARBA" id="ARBA00045587"/>
    </source>
</evidence>
<evidence type="ECO:0000256" key="3">
    <source>
        <dbReference type="ARBA" id="ARBA00022676"/>
    </source>
</evidence>
<evidence type="ECO:0000256" key="7">
    <source>
        <dbReference type="ARBA" id="ARBA00022989"/>
    </source>
</evidence>
<evidence type="ECO:0000313" key="27">
    <source>
        <dbReference type="Proteomes" id="UP000424527"/>
    </source>
</evidence>
<dbReference type="EC" id="2.4.3.9" evidence="13"/>
<comment type="subcellular location">
    <subcellularLocation>
        <location evidence="1">Golgi apparatus membrane</location>
        <topology evidence="1">Single-pass type II membrane protein</topology>
    </subcellularLocation>
</comment>
<evidence type="ECO:0000256" key="19">
    <source>
        <dbReference type="ARBA" id="ARBA00043651"/>
    </source>
</evidence>
<dbReference type="GO" id="GO:0000139">
    <property type="term" value="C:Golgi membrane"/>
    <property type="evidence" value="ECO:0007669"/>
    <property type="project" value="UniProtKB-SubCell"/>
</dbReference>
<feature type="region of interest" description="Disordered" evidence="24">
    <location>
        <begin position="1"/>
        <end position="21"/>
    </location>
</feature>
<comment type="catalytic activity">
    <reaction evidence="22">
        <text>ganglioside GA2 (d18:1(4E)/18:0) + CMP-N-acetyl-beta-neuraminate = ganglioside GM2 (d18:1(4E)/18:0) + CMP + H(+)</text>
        <dbReference type="Rhea" id="RHEA:41776"/>
        <dbReference type="ChEBI" id="CHEBI:15378"/>
        <dbReference type="ChEBI" id="CHEBI:57812"/>
        <dbReference type="ChEBI" id="CHEBI:60377"/>
        <dbReference type="ChEBI" id="CHEBI:78485"/>
        <dbReference type="ChEBI" id="CHEBI:78486"/>
    </reaction>
    <physiologicalReaction direction="left-to-right" evidence="22">
        <dbReference type="Rhea" id="RHEA:41777"/>
    </physiologicalReaction>
</comment>
<evidence type="ECO:0000256" key="25">
    <source>
        <dbReference type="SAM" id="Phobius"/>
    </source>
</evidence>
<dbReference type="InterPro" id="IPR051142">
    <property type="entry name" value="Glycosyltransferase_29"/>
</dbReference>
<dbReference type="OrthoDB" id="10264956at2759"/>
<evidence type="ECO:0000256" key="9">
    <source>
        <dbReference type="ARBA" id="ARBA00023098"/>
    </source>
</evidence>
<sequence length="392" mass="43338">MVTMNHLSVEDPDDGSPLLPEAVEAQTPTPVFRRQRAVAKTDSRQFFLSRRENLVFSLVLLIGCYSAILIPAYLPLDRMASVNDDYQQPKDLVLLNRSASLLSSPCQPRWCLNHLKPLACSAGLLDIPVFVQQDKPMPWELSPPLGLQGSEEHLTLALASLPQPGLPASLKGEGSCRRCVVVGNGGVLHGSYLGSHIDQYDIIIRLNNAPVPGFERDAGSHTTIRLTYPEGAPHSANEYKKTTMVALVVFKSLDLDWLISVITKQPLSFWSKLWFWREVVDDIPLGPENFRILHPEIIHKTGQVLQKYTQKQGNMVPTLGASAVVMALQLCDQVSLAGFGYDMQHPQARLHYYETLRMGAMKAQVVHDVSAEKLFLRDLVSAGAVTDLTGAL</sequence>
<reference evidence="26 27" key="1">
    <citation type="submission" date="2019-07" db="EMBL/GenBank/DDBJ databases">
        <title>Chromosome genome assembly for large yellow croaker.</title>
        <authorList>
            <person name="Xiao S."/>
        </authorList>
    </citation>
    <scope>NUCLEOTIDE SEQUENCE [LARGE SCALE GENOMIC DNA]</scope>
    <source>
        <strain evidence="26">JMULYC20181020</strain>
        <tissue evidence="26">Muscle</tissue>
    </source>
</reference>
<evidence type="ECO:0000256" key="1">
    <source>
        <dbReference type="ARBA" id="ARBA00004323"/>
    </source>
</evidence>
<keyword evidence="27" id="KW-1185">Reference proteome</keyword>
<keyword evidence="6" id="KW-0735">Signal-anchor</keyword>
<dbReference type="PANTHER" id="PTHR13713">
    <property type="entry name" value="SIALYLTRANSFERASE"/>
    <property type="match status" value="1"/>
</dbReference>
<name>A0A6G0HNH6_LARCR</name>
<keyword evidence="3 26" id="KW-0328">Glycosyltransferase</keyword>
<evidence type="ECO:0000256" key="15">
    <source>
        <dbReference type="ARBA" id="ARBA00041341"/>
    </source>
</evidence>
<dbReference type="GO" id="GO:0004308">
    <property type="term" value="F:exo-alpha-sialidase activity"/>
    <property type="evidence" value="ECO:0007669"/>
    <property type="project" value="Ensembl"/>
</dbReference>
<evidence type="ECO:0000256" key="23">
    <source>
        <dbReference type="ARBA" id="ARBA00049539"/>
    </source>
</evidence>
<evidence type="ECO:0000256" key="6">
    <source>
        <dbReference type="ARBA" id="ARBA00022968"/>
    </source>
</evidence>
<evidence type="ECO:0000256" key="16">
    <source>
        <dbReference type="ARBA" id="ARBA00041896"/>
    </source>
</evidence>
<organism evidence="26 27">
    <name type="scientific">Larimichthys crocea</name>
    <name type="common">Large yellow croaker</name>
    <name type="synonym">Pseudosciaena crocea</name>
    <dbReference type="NCBI Taxonomy" id="215358"/>
    <lineage>
        <taxon>Eukaryota</taxon>
        <taxon>Metazoa</taxon>
        <taxon>Chordata</taxon>
        <taxon>Craniata</taxon>
        <taxon>Vertebrata</taxon>
        <taxon>Euteleostomi</taxon>
        <taxon>Actinopterygii</taxon>
        <taxon>Neopterygii</taxon>
        <taxon>Teleostei</taxon>
        <taxon>Neoteleostei</taxon>
        <taxon>Acanthomorphata</taxon>
        <taxon>Eupercaria</taxon>
        <taxon>Sciaenidae</taxon>
        <taxon>Larimichthys</taxon>
    </lineage>
</organism>
<dbReference type="GO" id="GO:0047291">
    <property type="term" value="F:lactosylceramide alpha-2,3-sialyltransferase activity"/>
    <property type="evidence" value="ECO:0007669"/>
    <property type="project" value="UniProtKB-EC"/>
</dbReference>
<evidence type="ECO:0000256" key="8">
    <source>
        <dbReference type="ARBA" id="ARBA00023034"/>
    </source>
</evidence>
<dbReference type="InterPro" id="IPR038578">
    <property type="entry name" value="GT29-like_sf"/>
</dbReference>
<evidence type="ECO:0000256" key="22">
    <source>
        <dbReference type="ARBA" id="ARBA00048805"/>
    </source>
</evidence>
<dbReference type="EMBL" id="REGW02000021">
    <property type="protein sequence ID" value="KAE8280623.1"/>
    <property type="molecule type" value="Genomic_DNA"/>
</dbReference>
<keyword evidence="11" id="KW-1015">Disulfide bond</keyword>
<evidence type="ECO:0000256" key="21">
    <source>
        <dbReference type="ARBA" id="ARBA00048050"/>
    </source>
</evidence>
<evidence type="ECO:0000256" key="18">
    <source>
        <dbReference type="ARBA" id="ARBA00042545"/>
    </source>
</evidence>
<gene>
    <name evidence="26" type="ORF">D5F01_LYC21186</name>
</gene>
<evidence type="ECO:0000256" key="14">
    <source>
        <dbReference type="ARBA" id="ARBA00039792"/>
    </source>
</evidence>
<accession>A0A6G0HNH6</accession>
<evidence type="ECO:0000313" key="26">
    <source>
        <dbReference type="EMBL" id="KAE8280623.1"/>
    </source>
</evidence>
<dbReference type="FunFam" id="3.90.1480.20:FF:000006">
    <property type="entry name" value="ST3 beta-galactoside alpha-2,3-sialyltransferase 5"/>
    <property type="match status" value="1"/>
</dbReference>
<dbReference type="AlphaFoldDB" id="A0A6G0HNH6"/>
<keyword evidence="4 26" id="KW-0808">Transferase</keyword>
<evidence type="ECO:0000256" key="11">
    <source>
        <dbReference type="ARBA" id="ARBA00023157"/>
    </source>
</evidence>
<dbReference type="GO" id="GO:0006629">
    <property type="term" value="P:lipid metabolic process"/>
    <property type="evidence" value="ECO:0007669"/>
    <property type="project" value="UniProtKB-KW"/>
</dbReference>
<evidence type="ECO:0000256" key="5">
    <source>
        <dbReference type="ARBA" id="ARBA00022692"/>
    </source>
</evidence>
<comment type="catalytic activity">
    <reaction evidence="21">
        <text>a beta-D-Gal-(1&lt;-&gt;1')-ceramide + CMP-N-acetyl-beta-neuraminate = N-acetyl-alpha-neuraminosyl-(2-&gt;3)-beta-D-galactosyl-(1&lt;-&gt;1')-ceramide + CMP + H(+)</text>
        <dbReference type="Rhea" id="RHEA:41780"/>
        <dbReference type="ChEBI" id="CHEBI:15378"/>
        <dbReference type="ChEBI" id="CHEBI:57812"/>
        <dbReference type="ChEBI" id="CHEBI:60377"/>
        <dbReference type="ChEBI" id="CHEBI:82643"/>
        <dbReference type="ChEBI" id="CHEBI:143593"/>
    </reaction>
    <physiologicalReaction direction="left-to-right" evidence="21">
        <dbReference type="Rhea" id="RHEA:41781"/>
    </physiologicalReaction>
</comment>
<dbReference type="PANTHER" id="PTHR13713:SF94">
    <property type="entry name" value="ST3 BETA-GALACTOSIDE ALPHA-2,3-SIALYLTRANSFERASE 5, LIKE"/>
    <property type="match status" value="1"/>
</dbReference>
<keyword evidence="10 25" id="KW-0472">Membrane</keyword>